<accession>A0A2P4UP44</accession>
<feature type="transmembrane region" description="Helical" evidence="1">
    <location>
        <begin position="25"/>
        <end position="48"/>
    </location>
</feature>
<dbReference type="EMBL" id="MTBP01000001">
    <property type="protein sequence ID" value="POM26821.1"/>
    <property type="molecule type" value="Genomic_DNA"/>
</dbReference>
<dbReference type="Proteomes" id="UP000242367">
    <property type="component" value="Unassembled WGS sequence"/>
</dbReference>
<keyword evidence="1" id="KW-0812">Transmembrane</keyword>
<organism evidence="2 3">
    <name type="scientific">Actinomadura rubteroloni</name>
    <dbReference type="NCBI Taxonomy" id="1926885"/>
    <lineage>
        <taxon>Bacteria</taxon>
        <taxon>Bacillati</taxon>
        <taxon>Actinomycetota</taxon>
        <taxon>Actinomycetes</taxon>
        <taxon>Streptosporangiales</taxon>
        <taxon>Thermomonosporaceae</taxon>
        <taxon>Actinomadura</taxon>
    </lineage>
</organism>
<protein>
    <recommendedName>
        <fullName evidence="4">PH domain-containing protein</fullName>
    </recommendedName>
</protein>
<sequence length="210" mass="22933">MPERPDEMDRTGVTKSGLVIIRSNWLIAYGGFFVVFGLMLGYIGISYAARDFRSGDPVEVIHGLLTGNCIAVNVIGFGVLPMRSAIVLSDQGLLLRRSLSDLWIPWPAIRAVDAVGARLVITVTCDDSRGESREVDSSLFTGSGDGDVRRRHRAVTKINHFRASRSPHASPGPYADAPRRRWSAVSLGLVGFMVTWTASACIFIIGLKWS</sequence>
<proteinExistence type="predicted"/>
<reference evidence="2 3" key="1">
    <citation type="journal article" date="2017" name="Chemistry">
        <title>Isolation, Biosynthesis and Chemical Modifications of Rubterolones A-F: Rare Tropolone Alkaloids from Actinomadura sp. 5-2.</title>
        <authorList>
            <person name="Guo H."/>
            <person name="Benndorf R."/>
            <person name="Leichnitz D."/>
            <person name="Klassen J.L."/>
            <person name="Vollmers J."/>
            <person name="Gorls H."/>
            <person name="Steinacker M."/>
            <person name="Weigel C."/>
            <person name="Dahse H.M."/>
            <person name="Kaster A.K."/>
            <person name="de Beer Z.W."/>
            <person name="Poulsen M."/>
            <person name="Beemelmanns C."/>
        </authorList>
    </citation>
    <scope>NUCLEOTIDE SEQUENCE [LARGE SCALE GENOMIC DNA]</scope>
    <source>
        <strain evidence="2 3">5-2</strain>
    </source>
</reference>
<keyword evidence="1" id="KW-1133">Transmembrane helix</keyword>
<comment type="caution">
    <text evidence="2">The sequence shown here is derived from an EMBL/GenBank/DDBJ whole genome shotgun (WGS) entry which is preliminary data.</text>
</comment>
<feature type="transmembrane region" description="Helical" evidence="1">
    <location>
        <begin position="60"/>
        <end position="80"/>
    </location>
</feature>
<evidence type="ECO:0000256" key="1">
    <source>
        <dbReference type="SAM" id="Phobius"/>
    </source>
</evidence>
<evidence type="ECO:0000313" key="3">
    <source>
        <dbReference type="Proteomes" id="UP000242367"/>
    </source>
</evidence>
<name>A0A2P4UP44_9ACTN</name>
<gene>
    <name evidence="2" type="ORF">BTM25_12290</name>
</gene>
<dbReference type="AlphaFoldDB" id="A0A2P4UP44"/>
<evidence type="ECO:0000313" key="2">
    <source>
        <dbReference type="EMBL" id="POM26821.1"/>
    </source>
</evidence>
<keyword evidence="1" id="KW-0472">Membrane</keyword>
<evidence type="ECO:0008006" key="4">
    <source>
        <dbReference type="Google" id="ProtNLM"/>
    </source>
</evidence>
<dbReference type="RefSeq" id="WP_103561733.1">
    <property type="nucleotide sequence ID" value="NZ_MTBP01000001.1"/>
</dbReference>
<feature type="transmembrane region" description="Helical" evidence="1">
    <location>
        <begin position="184"/>
        <end position="207"/>
    </location>
</feature>
<keyword evidence="3" id="KW-1185">Reference proteome</keyword>